<reference evidence="2 3" key="1">
    <citation type="journal article" date="2013" name="Fungal Biol.">
        <title>Analysis of microsatellite markers in the genome of the plant pathogen Ceratocystis fimbriata.</title>
        <authorList>
            <person name="Simpson M.C."/>
            <person name="Wilken P.M."/>
            <person name="Coetzee M.P."/>
            <person name="Wingfield M.J."/>
            <person name="Wingfield B.D."/>
        </authorList>
    </citation>
    <scope>NUCLEOTIDE SEQUENCE [LARGE SCALE GENOMIC DNA]</scope>
    <source>
        <strain evidence="2 3">CBS 114723</strain>
    </source>
</reference>
<dbReference type="Pfam" id="PF06985">
    <property type="entry name" value="HET"/>
    <property type="match status" value="1"/>
</dbReference>
<dbReference type="PANTHER" id="PTHR10622:SF10">
    <property type="entry name" value="HET DOMAIN-CONTAINING PROTEIN"/>
    <property type="match status" value="1"/>
</dbReference>
<reference evidence="2 3" key="2">
    <citation type="journal article" date="2013" name="IMA Fungus">
        <title>IMA Genome-F 1: Ceratocystis fimbriata: Draft nuclear genome sequence for the plant pathogen, Ceratocystis fimbriata.</title>
        <authorList>
            <person name="Wilken P.M."/>
            <person name="Steenkamp E.T."/>
            <person name="Wingfield M.J."/>
            <person name="de Beer Z.W."/>
            <person name="Wingfield B.D."/>
        </authorList>
    </citation>
    <scope>NUCLEOTIDE SEQUENCE [LARGE SCALE GENOMIC DNA]</scope>
    <source>
        <strain evidence="2 3">CBS 114723</strain>
    </source>
</reference>
<protein>
    <submittedName>
        <fullName evidence="2">Vegetative incompatibility protein HET-E-1</fullName>
    </submittedName>
</protein>
<keyword evidence="3" id="KW-1185">Reference proteome</keyword>
<comment type="caution">
    <text evidence="2">The sequence shown here is derived from an EMBL/GenBank/DDBJ whole genome shotgun (WGS) entry which is preliminary data.</text>
</comment>
<dbReference type="EMBL" id="APWK03000007">
    <property type="protein sequence ID" value="PHH55825.1"/>
    <property type="molecule type" value="Genomic_DNA"/>
</dbReference>
<dbReference type="InterPro" id="IPR010730">
    <property type="entry name" value="HET"/>
</dbReference>
<evidence type="ECO:0000313" key="2">
    <source>
        <dbReference type="EMBL" id="PHH55825.1"/>
    </source>
</evidence>
<dbReference type="AlphaFoldDB" id="A0A2C5XGX8"/>
<organism evidence="2 3">
    <name type="scientific">Ceratocystis fimbriata CBS 114723</name>
    <dbReference type="NCBI Taxonomy" id="1035309"/>
    <lineage>
        <taxon>Eukaryota</taxon>
        <taxon>Fungi</taxon>
        <taxon>Dikarya</taxon>
        <taxon>Ascomycota</taxon>
        <taxon>Pezizomycotina</taxon>
        <taxon>Sordariomycetes</taxon>
        <taxon>Hypocreomycetidae</taxon>
        <taxon>Microascales</taxon>
        <taxon>Ceratocystidaceae</taxon>
        <taxon>Ceratocystis</taxon>
    </lineage>
</organism>
<dbReference type="OrthoDB" id="674604at2759"/>
<dbReference type="PANTHER" id="PTHR10622">
    <property type="entry name" value="HET DOMAIN-CONTAINING PROTEIN"/>
    <property type="match status" value="1"/>
</dbReference>
<dbReference type="Proteomes" id="UP000222788">
    <property type="component" value="Unassembled WGS sequence"/>
</dbReference>
<accession>A0A2C5XGX8</accession>
<feature type="domain" description="Heterokaryon incompatibility" evidence="1">
    <location>
        <begin position="22"/>
        <end position="106"/>
    </location>
</feature>
<gene>
    <name evidence="2" type="primary">HET-E1_8</name>
    <name evidence="2" type="ORF">CFIMG_008446RA00001</name>
</gene>
<evidence type="ECO:0000259" key="1">
    <source>
        <dbReference type="Pfam" id="PF06985"/>
    </source>
</evidence>
<proteinExistence type="predicted"/>
<sequence>MRLLHTLTLRLSEFPQSSIPEYAILSHVRDSDEPSLHSIVSDTAHTHHGYRKILGACRQAQQDGYEWIWIDTVCIDQTSPSEVSEAVNSVYLWYEEAAVCYVYLADVPRFYFGDSQWFERGWTLIELIAPRDVEFYAADWTEIGTKNSLETELCHITGIRAEVLRGTASPATCSVAERLSWAARRCTTKLEDEAYCLMGLFGINMPVVYGEGRKAWTRLQELILQSTEDLSLLAWSPNIYSSADDAKVAENYSGCLSPGPFSFGRPDLATFLPSTTFGFDDTDSIMYPDVTALEWRHVQRHVSRSSSSKSSQFAYDSPVINNRGIELTLLVDPSAAETSAGDSETADDAIETEVLAWLYTDVVISGNLSPIPMSDSSSTMARRTMMVCVWMTVYRPSRSWSGKLWARRTPGKSPVAVPLMSRARFQPKKMFLQRSANKPQSTSSWKTSESCDSLSFVDESIFLSDATRSLNIRMMSDMDTTPLRIVSHYPASAKLKHPQPAKSLDGCLANIPVTDFRAMTDTGRQVNASGALKFFLMGSDPAEDAQFVVIFGQREDSGNMFCHVEQTDMPQDAGERPFRRAWSPDLKGGSISGVAAGVHDELTDRSMLLLDCGTAVVAMVKKRRDGRFGKYVPTLVVACHKDGRKFFDAAGRESECSMD</sequence>
<evidence type="ECO:0000313" key="3">
    <source>
        <dbReference type="Proteomes" id="UP000222788"/>
    </source>
</evidence>
<name>A0A2C5XGX8_9PEZI</name>
<dbReference type="STRING" id="1035309.A0A2C5XGX8"/>